<dbReference type="InterPro" id="IPR010998">
    <property type="entry name" value="Integrase_recombinase_N"/>
</dbReference>
<keyword evidence="3" id="KW-0233">DNA recombination</keyword>
<evidence type="ECO:0000313" key="7">
    <source>
        <dbReference type="EMBL" id="WTY37979.1"/>
    </source>
</evidence>
<dbReference type="PANTHER" id="PTHR30349:SF64">
    <property type="entry name" value="PROPHAGE INTEGRASE INTD-RELATED"/>
    <property type="match status" value="1"/>
</dbReference>
<evidence type="ECO:0000256" key="2">
    <source>
        <dbReference type="ARBA" id="ARBA00023125"/>
    </source>
</evidence>
<organism evidence="7 8">
    <name type="scientific">Nocardia salmonicida</name>
    <dbReference type="NCBI Taxonomy" id="53431"/>
    <lineage>
        <taxon>Bacteria</taxon>
        <taxon>Bacillati</taxon>
        <taxon>Actinomycetota</taxon>
        <taxon>Actinomycetes</taxon>
        <taxon>Mycobacteriales</taxon>
        <taxon>Nocardiaceae</taxon>
        <taxon>Nocardia</taxon>
    </lineage>
</organism>
<dbReference type="InterPro" id="IPR050090">
    <property type="entry name" value="Tyrosine_recombinase_XerCD"/>
</dbReference>
<dbReference type="PROSITE" id="PS51898">
    <property type="entry name" value="TYR_RECOMBINASE"/>
    <property type="match status" value="1"/>
</dbReference>
<dbReference type="SUPFAM" id="SSF56349">
    <property type="entry name" value="DNA breaking-rejoining enzymes"/>
    <property type="match status" value="1"/>
</dbReference>
<reference evidence="7 8" key="1">
    <citation type="submission" date="2022-10" db="EMBL/GenBank/DDBJ databases">
        <title>The complete genomes of actinobacterial strains from the NBC collection.</title>
        <authorList>
            <person name="Joergensen T.S."/>
            <person name="Alvarez Arevalo M."/>
            <person name="Sterndorff E.B."/>
            <person name="Faurdal D."/>
            <person name="Vuksanovic O."/>
            <person name="Mourched A.-S."/>
            <person name="Charusanti P."/>
            <person name="Shaw S."/>
            <person name="Blin K."/>
            <person name="Weber T."/>
        </authorList>
    </citation>
    <scope>NUCLEOTIDE SEQUENCE [LARGE SCALE GENOMIC DNA]</scope>
    <source>
        <strain evidence="7 8">NBC_01413</strain>
    </source>
</reference>
<dbReference type="Proteomes" id="UP001621418">
    <property type="component" value="Chromosome"/>
</dbReference>
<dbReference type="InterPro" id="IPR011010">
    <property type="entry name" value="DNA_brk_join_enz"/>
</dbReference>
<protein>
    <submittedName>
        <fullName evidence="7">Site-specific integrase</fullName>
    </submittedName>
</protein>
<dbReference type="RefSeq" id="WP_405149908.1">
    <property type="nucleotide sequence ID" value="NZ_CP109527.1"/>
</dbReference>
<evidence type="ECO:0000256" key="4">
    <source>
        <dbReference type="PROSITE-ProRule" id="PRU01248"/>
    </source>
</evidence>
<feature type="domain" description="Core-binding (CB)" evidence="6">
    <location>
        <begin position="61"/>
        <end position="142"/>
    </location>
</feature>
<evidence type="ECO:0000313" key="8">
    <source>
        <dbReference type="Proteomes" id="UP001621418"/>
    </source>
</evidence>
<comment type="similarity">
    <text evidence="1">Belongs to the 'phage' integrase family.</text>
</comment>
<feature type="domain" description="Tyr recombinase" evidence="5">
    <location>
        <begin position="158"/>
        <end position="373"/>
    </location>
</feature>
<dbReference type="InterPro" id="IPR013762">
    <property type="entry name" value="Integrase-like_cat_sf"/>
</dbReference>
<dbReference type="CDD" id="cd01189">
    <property type="entry name" value="INT_ICEBs1_C_like"/>
    <property type="match status" value="1"/>
</dbReference>
<evidence type="ECO:0000256" key="3">
    <source>
        <dbReference type="ARBA" id="ARBA00023172"/>
    </source>
</evidence>
<keyword evidence="2 4" id="KW-0238">DNA-binding</keyword>
<accession>A0ABZ1NDZ0</accession>
<gene>
    <name evidence="7" type="ORF">OG308_09135</name>
</gene>
<evidence type="ECO:0000259" key="6">
    <source>
        <dbReference type="PROSITE" id="PS51900"/>
    </source>
</evidence>
<dbReference type="Gene3D" id="1.10.150.130">
    <property type="match status" value="1"/>
</dbReference>
<dbReference type="EMBL" id="CP109527">
    <property type="protein sequence ID" value="WTY37979.1"/>
    <property type="molecule type" value="Genomic_DNA"/>
</dbReference>
<evidence type="ECO:0000259" key="5">
    <source>
        <dbReference type="PROSITE" id="PS51898"/>
    </source>
</evidence>
<dbReference type="InterPro" id="IPR044068">
    <property type="entry name" value="CB"/>
</dbReference>
<sequence>MEKTDLFGKGMRYRVRYKDPDGVERGKSFPDRQKKRADDFLIEVESDKREGKYIDPHSSRKTFRQQGESWLKAQSPDPATREVLRSRLEKQVYPYLGDFKFDKIEQPSTIRDFVGSMDERGLSANYQSVIFTVVSSVIDSAVDDKVIRRNPCRAKTVRRPVARSPKVVVWEVNRLFAIRGALVRRFRVCVDLGAGAGLRQGEILGFSPDDVDNAKGEIRIERQIKTVNGVMMFALPKGGKTRTVPVADSLLSALKEHGNEFPAVPITLPWGKPNGELVTVRVLITGESGRMYTGDLFTKVVWQAAFRNAGIEHRGRVDGMHALRHFFASTLLANGCSIKELAEFLGHNDAGFTLRTYTHLVPSSYARARKAIDRVFRPTHPERPVDGLDEEE</sequence>
<dbReference type="PROSITE" id="PS51900">
    <property type="entry name" value="CB"/>
    <property type="match status" value="1"/>
</dbReference>
<keyword evidence="8" id="KW-1185">Reference proteome</keyword>
<dbReference type="PANTHER" id="PTHR30349">
    <property type="entry name" value="PHAGE INTEGRASE-RELATED"/>
    <property type="match status" value="1"/>
</dbReference>
<dbReference type="Pfam" id="PF00589">
    <property type="entry name" value="Phage_integrase"/>
    <property type="match status" value="1"/>
</dbReference>
<dbReference type="InterPro" id="IPR002104">
    <property type="entry name" value="Integrase_catalytic"/>
</dbReference>
<proteinExistence type="inferred from homology"/>
<evidence type="ECO:0000256" key="1">
    <source>
        <dbReference type="ARBA" id="ARBA00008857"/>
    </source>
</evidence>
<name>A0ABZ1NDZ0_9NOCA</name>
<dbReference type="Gene3D" id="1.10.443.10">
    <property type="entry name" value="Intergrase catalytic core"/>
    <property type="match status" value="1"/>
</dbReference>